<keyword evidence="3" id="KW-1185">Reference proteome</keyword>
<gene>
    <name evidence="2" type="ORF">C7B64_02880</name>
</gene>
<name>A0A2T1C8T0_9CYAN</name>
<dbReference type="OrthoDB" id="458251at2"/>
<protein>
    <recommendedName>
        <fullName evidence="1">DUF4351 domain-containing protein</fullName>
    </recommendedName>
</protein>
<proteinExistence type="predicted"/>
<dbReference type="AlphaFoldDB" id="A0A2T1C8T0"/>
<reference evidence="2 3" key="2">
    <citation type="submission" date="2018-03" db="EMBL/GenBank/DDBJ databases">
        <title>The ancient ancestry and fast evolution of plastids.</title>
        <authorList>
            <person name="Moore K.R."/>
            <person name="Magnabosco C."/>
            <person name="Momper L."/>
            <person name="Gold D.A."/>
            <person name="Bosak T."/>
            <person name="Fournier G.P."/>
        </authorList>
    </citation>
    <scope>NUCLEOTIDE SEQUENCE [LARGE SCALE GENOMIC DNA]</scope>
    <source>
        <strain evidence="2 3">CCAP 1448/3</strain>
    </source>
</reference>
<feature type="domain" description="DUF4351" evidence="1">
    <location>
        <begin position="217"/>
        <end position="274"/>
    </location>
</feature>
<dbReference type="InterPro" id="IPR025587">
    <property type="entry name" value="DUF4351"/>
</dbReference>
<dbReference type="InterPro" id="IPR010106">
    <property type="entry name" value="RpnA"/>
</dbReference>
<comment type="caution">
    <text evidence="2">The sequence shown here is derived from an EMBL/GenBank/DDBJ whole genome shotgun (WGS) entry which is preliminary data.</text>
</comment>
<dbReference type="EMBL" id="PVWJ01000009">
    <property type="protein sequence ID" value="PSB04644.1"/>
    <property type="molecule type" value="Genomic_DNA"/>
</dbReference>
<accession>A0A2T1C8T0</accession>
<organism evidence="2 3">
    <name type="scientific">Merismopedia glauca CCAP 1448/3</name>
    <dbReference type="NCBI Taxonomy" id="1296344"/>
    <lineage>
        <taxon>Bacteria</taxon>
        <taxon>Bacillati</taxon>
        <taxon>Cyanobacteriota</taxon>
        <taxon>Cyanophyceae</taxon>
        <taxon>Synechococcales</taxon>
        <taxon>Merismopediaceae</taxon>
        <taxon>Merismopedia</taxon>
    </lineage>
</organism>
<dbReference type="NCBIfam" id="TIGR01784">
    <property type="entry name" value="T_den_put_tspse"/>
    <property type="match status" value="1"/>
</dbReference>
<sequence length="275" mass="31422">MIDNISKFLIEQYSTDFAAWLLGEPIALTTINPTELNVEPIRADSVMFLQSAQLILHTEFQTVPDETMPFRMADYYLRLRRKFPNREIQQVVIYLKPSNSDLVRQTQYQTPVMSHQFRVIRLWEEPLKVFLNTPGLLPYAVLSQATNKEEVLQQVVNEIARIPDLREQSNLAAATSILAGLQLTEETIRRLMGSPVMRESTMYQSILREGRAEGRTEGRTVEGQILVLKLLTRKFGSLSPELQVRVTALSIDRLEALGEALLDFQTVADLESWLS</sequence>
<dbReference type="RefSeq" id="WP_106287153.1">
    <property type="nucleotide sequence ID" value="NZ_CAWNTC010000176.1"/>
</dbReference>
<dbReference type="Pfam" id="PF14261">
    <property type="entry name" value="DUF4351"/>
    <property type="match status" value="1"/>
</dbReference>
<dbReference type="PANTHER" id="PTHR34613">
    <property type="entry name" value="SLL0800 PROTEIN"/>
    <property type="match status" value="1"/>
</dbReference>
<dbReference type="PANTHER" id="PTHR34613:SF1">
    <property type="entry name" value="SLL6017 PROTEIN"/>
    <property type="match status" value="1"/>
</dbReference>
<evidence type="ECO:0000259" key="1">
    <source>
        <dbReference type="Pfam" id="PF14261"/>
    </source>
</evidence>
<evidence type="ECO:0000313" key="2">
    <source>
        <dbReference type="EMBL" id="PSB04644.1"/>
    </source>
</evidence>
<dbReference type="Proteomes" id="UP000238762">
    <property type="component" value="Unassembled WGS sequence"/>
</dbReference>
<evidence type="ECO:0000313" key="3">
    <source>
        <dbReference type="Proteomes" id="UP000238762"/>
    </source>
</evidence>
<reference evidence="2 3" key="1">
    <citation type="submission" date="2018-02" db="EMBL/GenBank/DDBJ databases">
        <authorList>
            <person name="Cohen D.B."/>
            <person name="Kent A.D."/>
        </authorList>
    </citation>
    <scope>NUCLEOTIDE SEQUENCE [LARGE SCALE GENOMIC DNA]</scope>
    <source>
        <strain evidence="2 3">CCAP 1448/3</strain>
    </source>
</reference>